<dbReference type="OrthoDB" id="411823at2759"/>
<sequence>MFLRERVALETEIGVVVGRREFPAIIDDDRTRERFLKCTCLPTAGFPVARSRKIRDKPPTTWPRGCGSRGRSEKGVTPIDAP</sequence>
<proteinExistence type="predicted"/>
<evidence type="ECO:0000313" key="2">
    <source>
        <dbReference type="EMBL" id="GBP88701.1"/>
    </source>
</evidence>
<dbReference type="Proteomes" id="UP000299102">
    <property type="component" value="Unassembled WGS sequence"/>
</dbReference>
<feature type="region of interest" description="Disordered" evidence="1">
    <location>
        <begin position="54"/>
        <end position="82"/>
    </location>
</feature>
<evidence type="ECO:0000256" key="1">
    <source>
        <dbReference type="SAM" id="MobiDB-lite"/>
    </source>
</evidence>
<evidence type="ECO:0000313" key="3">
    <source>
        <dbReference type="Proteomes" id="UP000299102"/>
    </source>
</evidence>
<reference evidence="2 3" key="1">
    <citation type="journal article" date="2019" name="Commun. Biol.">
        <title>The bagworm genome reveals a unique fibroin gene that provides high tensile strength.</title>
        <authorList>
            <person name="Kono N."/>
            <person name="Nakamura H."/>
            <person name="Ohtoshi R."/>
            <person name="Tomita M."/>
            <person name="Numata K."/>
            <person name="Arakawa K."/>
        </authorList>
    </citation>
    <scope>NUCLEOTIDE SEQUENCE [LARGE SCALE GENOMIC DNA]</scope>
</reference>
<gene>
    <name evidence="2" type="ORF">EVAR_60637_1</name>
</gene>
<comment type="caution">
    <text evidence="2">The sequence shown here is derived from an EMBL/GenBank/DDBJ whole genome shotgun (WGS) entry which is preliminary data.</text>
</comment>
<accession>A0A4C1ZIP7</accession>
<organism evidence="2 3">
    <name type="scientific">Eumeta variegata</name>
    <name type="common">Bagworm moth</name>
    <name type="synonym">Eumeta japonica</name>
    <dbReference type="NCBI Taxonomy" id="151549"/>
    <lineage>
        <taxon>Eukaryota</taxon>
        <taxon>Metazoa</taxon>
        <taxon>Ecdysozoa</taxon>
        <taxon>Arthropoda</taxon>
        <taxon>Hexapoda</taxon>
        <taxon>Insecta</taxon>
        <taxon>Pterygota</taxon>
        <taxon>Neoptera</taxon>
        <taxon>Endopterygota</taxon>
        <taxon>Lepidoptera</taxon>
        <taxon>Glossata</taxon>
        <taxon>Ditrysia</taxon>
        <taxon>Tineoidea</taxon>
        <taxon>Psychidae</taxon>
        <taxon>Oiketicinae</taxon>
        <taxon>Eumeta</taxon>
    </lineage>
</organism>
<protein>
    <submittedName>
        <fullName evidence="2">Uncharacterized protein</fullName>
    </submittedName>
</protein>
<keyword evidence="3" id="KW-1185">Reference proteome</keyword>
<dbReference type="EMBL" id="BGZK01001952">
    <property type="protein sequence ID" value="GBP88701.1"/>
    <property type="molecule type" value="Genomic_DNA"/>
</dbReference>
<dbReference type="AlphaFoldDB" id="A0A4C1ZIP7"/>
<name>A0A4C1ZIP7_EUMVA</name>